<gene>
    <name evidence="1" type="ORF">AK812_SmicGene15785</name>
</gene>
<dbReference type="AlphaFoldDB" id="A0A1Q9E222"/>
<name>A0A1Q9E222_SYMMI</name>
<accession>A0A1Q9E222</accession>
<organism evidence="1 2">
    <name type="scientific">Symbiodinium microadriaticum</name>
    <name type="common">Dinoflagellate</name>
    <name type="synonym">Zooxanthella microadriatica</name>
    <dbReference type="NCBI Taxonomy" id="2951"/>
    <lineage>
        <taxon>Eukaryota</taxon>
        <taxon>Sar</taxon>
        <taxon>Alveolata</taxon>
        <taxon>Dinophyceae</taxon>
        <taxon>Suessiales</taxon>
        <taxon>Symbiodiniaceae</taxon>
        <taxon>Symbiodinium</taxon>
    </lineage>
</organism>
<protein>
    <submittedName>
        <fullName evidence="1">Uncharacterized protein</fullName>
    </submittedName>
</protein>
<keyword evidence="2" id="KW-1185">Reference proteome</keyword>
<proteinExistence type="predicted"/>
<reference evidence="1 2" key="1">
    <citation type="submission" date="2016-02" db="EMBL/GenBank/DDBJ databases">
        <title>Genome analysis of coral dinoflagellate symbionts highlights evolutionary adaptations to a symbiotic lifestyle.</title>
        <authorList>
            <person name="Aranda M."/>
            <person name="Li Y."/>
            <person name="Liew Y.J."/>
            <person name="Baumgarten S."/>
            <person name="Simakov O."/>
            <person name="Wilson M."/>
            <person name="Piel J."/>
            <person name="Ashoor H."/>
            <person name="Bougouffa S."/>
            <person name="Bajic V.B."/>
            <person name="Ryu T."/>
            <person name="Ravasi T."/>
            <person name="Bayer T."/>
            <person name="Micklem G."/>
            <person name="Kim H."/>
            <person name="Bhak J."/>
            <person name="Lajeunesse T.C."/>
            <person name="Voolstra C.R."/>
        </authorList>
    </citation>
    <scope>NUCLEOTIDE SEQUENCE [LARGE SCALE GENOMIC DNA]</scope>
    <source>
        <strain evidence="1 2">CCMP2467</strain>
    </source>
</reference>
<sequence>METALTWEVQSGPGKWNRLGARPRELLRGRAEATYSDISHAARGGLELFKLNPEAQTRTSVASGNVQAEQKLPTATSPTLLVVAWSSSS</sequence>
<comment type="caution">
    <text evidence="1">The sequence shown here is derived from an EMBL/GenBank/DDBJ whole genome shotgun (WGS) entry which is preliminary data.</text>
</comment>
<evidence type="ECO:0000313" key="2">
    <source>
        <dbReference type="Proteomes" id="UP000186817"/>
    </source>
</evidence>
<dbReference type="Proteomes" id="UP000186817">
    <property type="component" value="Unassembled WGS sequence"/>
</dbReference>
<dbReference type="EMBL" id="LSRX01000291">
    <property type="protein sequence ID" value="OLQ01461.1"/>
    <property type="molecule type" value="Genomic_DNA"/>
</dbReference>
<evidence type="ECO:0000313" key="1">
    <source>
        <dbReference type="EMBL" id="OLQ01461.1"/>
    </source>
</evidence>